<dbReference type="AlphaFoldDB" id="A0A2Z6NIU1"/>
<keyword evidence="2" id="KW-1185">Reference proteome</keyword>
<dbReference type="EMBL" id="DF973626">
    <property type="protein sequence ID" value="GAU36340.1"/>
    <property type="molecule type" value="Genomic_DNA"/>
</dbReference>
<gene>
    <name evidence="1" type="ORF">TSUD_321790</name>
</gene>
<sequence length="190" mass="20987">MSIHEITFMLVMWKMLDILESTLFELGQTLCSGLSSFLCRSLSMTRSSKVSPVFCNNLVVHHKPHLVATQFALDAAQLVDSFDFLEYPIKPKSNVGPLVDNSFKDYETEIAHWNCCACCFNIQLPELNLRSKLIGIPSESGDVSNTPAEGSSTLRRLVITTPSVSGSNYGRAQPTTAIGPSRLRISNWTS</sequence>
<name>A0A2Z6NIU1_TRISU</name>
<accession>A0A2Z6NIU1</accession>
<dbReference type="Proteomes" id="UP000242715">
    <property type="component" value="Unassembled WGS sequence"/>
</dbReference>
<reference evidence="2" key="1">
    <citation type="journal article" date="2017" name="Front. Plant Sci.">
        <title>Climate Clever Clovers: New Paradigm to Reduce the Environmental Footprint of Ruminants by Breeding Low Methanogenic Forages Utilizing Haplotype Variation.</title>
        <authorList>
            <person name="Kaur P."/>
            <person name="Appels R."/>
            <person name="Bayer P.E."/>
            <person name="Keeble-Gagnere G."/>
            <person name="Wang J."/>
            <person name="Hirakawa H."/>
            <person name="Shirasawa K."/>
            <person name="Vercoe P."/>
            <person name="Stefanova K."/>
            <person name="Durmic Z."/>
            <person name="Nichols P."/>
            <person name="Revell C."/>
            <person name="Isobe S.N."/>
            <person name="Edwards D."/>
            <person name="Erskine W."/>
        </authorList>
    </citation>
    <scope>NUCLEOTIDE SEQUENCE [LARGE SCALE GENOMIC DNA]</scope>
    <source>
        <strain evidence="2">cv. Daliak</strain>
    </source>
</reference>
<evidence type="ECO:0000313" key="1">
    <source>
        <dbReference type="EMBL" id="GAU36340.1"/>
    </source>
</evidence>
<protein>
    <submittedName>
        <fullName evidence="1">Uncharacterized protein</fullName>
    </submittedName>
</protein>
<organism evidence="1 2">
    <name type="scientific">Trifolium subterraneum</name>
    <name type="common">Subterranean clover</name>
    <dbReference type="NCBI Taxonomy" id="3900"/>
    <lineage>
        <taxon>Eukaryota</taxon>
        <taxon>Viridiplantae</taxon>
        <taxon>Streptophyta</taxon>
        <taxon>Embryophyta</taxon>
        <taxon>Tracheophyta</taxon>
        <taxon>Spermatophyta</taxon>
        <taxon>Magnoliopsida</taxon>
        <taxon>eudicotyledons</taxon>
        <taxon>Gunneridae</taxon>
        <taxon>Pentapetalae</taxon>
        <taxon>rosids</taxon>
        <taxon>fabids</taxon>
        <taxon>Fabales</taxon>
        <taxon>Fabaceae</taxon>
        <taxon>Papilionoideae</taxon>
        <taxon>50 kb inversion clade</taxon>
        <taxon>NPAAA clade</taxon>
        <taxon>Hologalegina</taxon>
        <taxon>IRL clade</taxon>
        <taxon>Trifolieae</taxon>
        <taxon>Trifolium</taxon>
    </lineage>
</organism>
<evidence type="ECO:0000313" key="2">
    <source>
        <dbReference type="Proteomes" id="UP000242715"/>
    </source>
</evidence>
<proteinExistence type="predicted"/>
<dbReference type="OrthoDB" id="1431524at2759"/>